<feature type="transmembrane region" description="Helical" evidence="6">
    <location>
        <begin position="512"/>
        <end position="533"/>
    </location>
</feature>
<dbReference type="GO" id="GO:0005351">
    <property type="term" value="F:carbohydrate:proton symporter activity"/>
    <property type="evidence" value="ECO:0007669"/>
    <property type="project" value="TreeGrafter"/>
</dbReference>
<feature type="transmembrane region" description="Helical" evidence="6">
    <location>
        <begin position="137"/>
        <end position="156"/>
    </location>
</feature>
<comment type="subcellular location">
    <subcellularLocation>
        <location evidence="1">Membrane</location>
        <topology evidence="1">Multi-pass membrane protein</topology>
    </subcellularLocation>
</comment>
<comment type="caution">
    <text evidence="8">The sequence shown here is derived from an EMBL/GenBank/DDBJ whole genome shotgun (WGS) entry which is preliminary data.</text>
</comment>
<protein>
    <recommendedName>
        <fullName evidence="7">Major facilitator superfamily (MFS) profile domain-containing protein</fullName>
    </recommendedName>
</protein>
<dbReference type="PROSITE" id="PS00217">
    <property type="entry name" value="SUGAR_TRANSPORT_2"/>
    <property type="match status" value="1"/>
</dbReference>
<feature type="transmembrane region" description="Helical" evidence="6">
    <location>
        <begin position="226"/>
        <end position="252"/>
    </location>
</feature>
<evidence type="ECO:0000313" key="9">
    <source>
        <dbReference type="Proteomes" id="UP000812966"/>
    </source>
</evidence>
<feature type="transmembrane region" description="Helical" evidence="6">
    <location>
        <begin position="489"/>
        <end position="506"/>
    </location>
</feature>
<comment type="similarity">
    <text evidence="2">Belongs to the major facilitator superfamily. Sugar transporter (TC 2.A.1.1) family.</text>
</comment>
<dbReference type="GO" id="GO:0016020">
    <property type="term" value="C:membrane"/>
    <property type="evidence" value="ECO:0007669"/>
    <property type="project" value="UniProtKB-SubCell"/>
</dbReference>
<keyword evidence="3 6" id="KW-0812">Transmembrane</keyword>
<reference evidence="8" key="1">
    <citation type="submission" date="2020-04" db="EMBL/GenBank/DDBJ databases">
        <title>Analysis of mating type loci in Filobasidium floriforme.</title>
        <authorList>
            <person name="Nowrousian M."/>
        </authorList>
    </citation>
    <scope>NUCLEOTIDE SEQUENCE</scope>
    <source>
        <strain evidence="8">CBS 6242</strain>
    </source>
</reference>
<sequence>MNGNNTEKDTEYDLDEKTHGATFHIEHKDEYGTHGAEAEQGEGFEYPEALANMPEAPSAEVLRDALEEQRQGAGYTLLQQCRREWRLLLAASPYVVANIGYGFDNGAMNITAAMPAFLIKFGGFDPVTKRLSIASTWISLWTAMFSLGLFIGTISCTWTLDRFGPRKVTMAATVFLMAGVAVQVASETKETLLAGKLLTGIPLGVIQVAASNFIAESSPARLRGPLAATIGMANVVGIILGITTGSQVIHYAKSDWKSWKFTLAMQWVAPALTLVMLPFSTTSPVYLVKRGRPAEAAKALVRLHGLQDDVAVKQKLAVIQYAVATEMQMRPRLEAMTLKELFTDRVERKRTLTSIGLWFCYQAGGNTFTGQGLYFLQQQGLKITTATNISLGCLSVSAIVFLLGGYVMERVGRRVLFVYFHILHFALMLALGCLGFAIKSNAAAGWAVAVLINLAISTQSFATGGTAYALTAEISSVRARAKTQSLSLFTNKILNFGLTFAVPYIYQEPGYLGAKTALIFAGTTALAIVWAFFMVPETAGRSAIDIDALYHAGVPPRKFADIDVETLKRSQSEQGPGHAPVV</sequence>
<dbReference type="PANTHER" id="PTHR48022">
    <property type="entry name" value="PLASTIDIC GLUCOSE TRANSPORTER 4"/>
    <property type="match status" value="1"/>
</dbReference>
<dbReference type="InterPro" id="IPR050360">
    <property type="entry name" value="MFS_Sugar_Transporters"/>
</dbReference>
<dbReference type="InterPro" id="IPR005828">
    <property type="entry name" value="MFS_sugar_transport-like"/>
</dbReference>
<dbReference type="SUPFAM" id="SSF103473">
    <property type="entry name" value="MFS general substrate transporter"/>
    <property type="match status" value="1"/>
</dbReference>
<dbReference type="Gene3D" id="1.20.1250.20">
    <property type="entry name" value="MFS general substrate transporter like domains"/>
    <property type="match status" value="1"/>
</dbReference>
<feature type="transmembrane region" description="Helical" evidence="6">
    <location>
        <begin position="389"/>
        <end position="408"/>
    </location>
</feature>
<gene>
    <name evidence="8" type="ORF">FFLO_05501</name>
</gene>
<name>A0A8K0NLE5_9TREE</name>
<proteinExistence type="inferred from homology"/>
<evidence type="ECO:0000256" key="2">
    <source>
        <dbReference type="ARBA" id="ARBA00010992"/>
    </source>
</evidence>
<dbReference type="EMBL" id="JABELV010000141">
    <property type="protein sequence ID" value="KAG7529657.1"/>
    <property type="molecule type" value="Genomic_DNA"/>
</dbReference>
<feature type="transmembrane region" description="Helical" evidence="6">
    <location>
        <begin position="264"/>
        <end position="288"/>
    </location>
</feature>
<dbReference type="PANTHER" id="PTHR48022:SF33">
    <property type="entry name" value="SUGAR PERMEASE, PUTATIVE (AFU_ORTHOLOGUE AFUA_6G12040)-RELATED"/>
    <property type="match status" value="1"/>
</dbReference>
<evidence type="ECO:0000313" key="8">
    <source>
        <dbReference type="EMBL" id="KAG7529657.1"/>
    </source>
</evidence>
<evidence type="ECO:0000256" key="4">
    <source>
        <dbReference type="ARBA" id="ARBA00022989"/>
    </source>
</evidence>
<evidence type="ECO:0000256" key="5">
    <source>
        <dbReference type="ARBA" id="ARBA00023136"/>
    </source>
</evidence>
<feature type="transmembrane region" description="Helical" evidence="6">
    <location>
        <begin position="444"/>
        <end position="468"/>
    </location>
</feature>
<dbReference type="Pfam" id="PF00083">
    <property type="entry name" value="Sugar_tr"/>
    <property type="match status" value="1"/>
</dbReference>
<dbReference type="InterPro" id="IPR005829">
    <property type="entry name" value="Sugar_transporter_CS"/>
</dbReference>
<keyword evidence="4 6" id="KW-1133">Transmembrane helix</keyword>
<organism evidence="8 9">
    <name type="scientific">Filobasidium floriforme</name>
    <dbReference type="NCBI Taxonomy" id="5210"/>
    <lineage>
        <taxon>Eukaryota</taxon>
        <taxon>Fungi</taxon>
        <taxon>Dikarya</taxon>
        <taxon>Basidiomycota</taxon>
        <taxon>Agaricomycotina</taxon>
        <taxon>Tremellomycetes</taxon>
        <taxon>Filobasidiales</taxon>
        <taxon>Filobasidiaceae</taxon>
        <taxon>Filobasidium</taxon>
    </lineage>
</organism>
<feature type="domain" description="Major facilitator superfamily (MFS) profile" evidence="7">
    <location>
        <begin position="90"/>
        <end position="539"/>
    </location>
</feature>
<dbReference type="AlphaFoldDB" id="A0A8K0NLE5"/>
<evidence type="ECO:0000256" key="6">
    <source>
        <dbReference type="SAM" id="Phobius"/>
    </source>
</evidence>
<dbReference type="PROSITE" id="PS50850">
    <property type="entry name" value="MFS"/>
    <property type="match status" value="1"/>
</dbReference>
<keyword evidence="5 6" id="KW-0472">Membrane</keyword>
<accession>A0A8K0NLE5</accession>
<keyword evidence="9" id="KW-1185">Reference proteome</keyword>
<dbReference type="Proteomes" id="UP000812966">
    <property type="component" value="Unassembled WGS sequence"/>
</dbReference>
<feature type="transmembrane region" description="Helical" evidence="6">
    <location>
        <begin position="168"/>
        <end position="186"/>
    </location>
</feature>
<evidence type="ECO:0000259" key="7">
    <source>
        <dbReference type="PROSITE" id="PS50850"/>
    </source>
</evidence>
<evidence type="ECO:0000256" key="1">
    <source>
        <dbReference type="ARBA" id="ARBA00004141"/>
    </source>
</evidence>
<evidence type="ECO:0000256" key="3">
    <source>
        <dbReference type="ARBA" id="ARBA00022692"/>
    </source>
</evidence>
<dbReference type="InterPro" id="IPR036259">
    <property type="entry name" value="MFS_trans_sf"/>
</dbReference>
<feature type="transmembrane region" description="Helical" evidence="6">
    <location>
        <begin position="355"/>
        <end position="377"/>
    </location>
</feature>
<dbReference type="InterPro" id="IPR020846">
    <property type="entry name" value="MFS_dom"/>
</dbReference>
<feature type="transmembrane region" description="Helical" evidence="6">
    <location>
        <begin position="415"/>
        <end position="438"/>
    </location>
</feature>